<feature type="region of interest" description="Disordered" evidence="1">
    <location>
        <begin position="38"/>
        <end position="319"/>
    </location>
</feature>
<dbReference type="PANTHER" id="PTHR47031:SF3">
    <property type="entry name" value="SAP DOMAIN-CONTAINING PROTEIN"/>
    <property type="match status" value="1"/>
</dbReference>
<feature type="compositionally biased region" description="Low complexity" evidence="1">
    <location>
        <begin position="116"/>
        <end position="125"/>
    </location>
</feature>
<protein>
    <recommendedName>
        <fullName evidence="2">SAP domain-containing protein</fullName>
    </recommendedName>
</protein>
<dbReference type="InterPro" id="IPR032552">
    <property type="entry name" value="RSB_motif"/>
</dbReference>
<proteinExistence type="predicted"/>
<evidence type="ECO:0000313" key="3">
    <source>
        <dbReference type="EMBL" id="KAF7716490.1"/>
    </source>
</evidence>
<reference evidence="3" key="1">
    <citation type="journal article" date="2020" name="Front. Microbiol.">
        <title>Gene regulatory networks of Penicillium echinulatum 2HH and Penicillium oxalicum 114-2 inferred by a computational biology approach.</title>
        <authorList>
            <person name="Lenz A.R."/>
            <person name="Galan-Vasquez E."/>
            <person name="Balbinot E."/>
            <person name="De Abreu F.P."/>
            <person name="De Oliveira N.S."/>
            <person name="Da Rosa L.O."/>
            <person name="De Avila E Silva S."/>
            <person name="Camassola M."/>
            <person name="Dillon A.J.P."/>
            <person name="Perez-Rueda E."/>
        </authorList>
    </citation>
    <scope>NUCLEOTIDE SEQUENCE</scope>
    <source>
        <strain evidence="3">S1M29</strain>
    </source>
</reference>
<dbReference type="GO" id="GO:0003676">
    <property type="term" value="F:nucleic acid binding"/>
    <property type="evidence" value="ECO:0007669"/>
    <property type="project" value="InterPro"/>
</dbReference>
<dbReference type="CDD" id="cd12432">
    <property type="entry name" value="RRM_ACINU"/>
    <property type="match status" value="1"/>
</dbReference>
<gene>
    <name evidence="3" type="ORF">PECM_005665</name>
</gene>
<dbReference type="Pfam" id="PF02037">
    <property type="entry name" value="SAP"/>
    <property type="match status" value="1"/>
</dbReference>
<feature type="region of interest" description="Disordered" evidence="1">
    <location>
        <begin position="506"/>
        <end position="526"/>
    </location>
</feature>
<dbReference type="InterPro" id="IPR003034">
    <property type="entry name" value="SAP_dom"/>
</dbReference>
<dbReference type="Pfam" id="PF16294">
    <property type="entry name" value="RSB_motif"/>
    <property type="match status" value="1"/>
</dbReference>
<name>A0A8J8W428_9EURO</name>
<dbReference type="InterPro" id="IPR036361">
    <property type="entry name" value="SAP_dom_sf"/>
</dbReference>
<feature type="compositionally biased region" description="Basic and acidic residues" evidence="1">
    <location>
        <begin position="308"/>
        <end position="319"/>
    </location>
</feature>
<evidence type="ECO:0000256" key="1">
    <source>
        <dbReference type="SAM" id="MobiDB-lite"/>
    </source>
</evidence>
<dbReference type="InterPro" id="IPR035979">
    <property type="entry name" value="RBD_domain_sf"/>
</dbReference>
<feature type="compositionally biased region" description="Basic and acidic residues" evidence="1">
    <location>
        <begin position="275"/>
        <end position="299"/>
    </location>
</feature>
<feature type="region of interest" description="Disordered" evidence="1">
    <location>
        <begin position="605"/>
        <end position="638"/>
    </location>
</feature>
<dbReference type="Proteomes" id="UP000631181">
    <property type="component" value="Unassembled WGS sequence"/>
</dbReference>
<feature type="domain" description="SAP" evidence="2">
    <location>
        <begin position="3"/>
        <end position="32"/>
    </location>
</feature>
<dbReference type="AlphaFoldDB" id="A0A8J8W428"/>
<dbReference type="EMBL" id="WIWV01000040">
    <property type="protein sequence ID" value="KAF7716490.1"/>
    <property type="molecule type" value="Genomic_DNA"/>
</dbReference>
<comment type="caution">
    <text evidence="3">The sequence shown here is derived from an EMBL/GenBank/DDBJ whole genome shotgun (WGS) entry which is preliminary data.</text>
</comment>
<dbReference type="OrthoDB" id="5348404at2759"/>
<dbReference type="Gene3D" id="1.10.720.30">
    <property type="entry name" value="SAP domain"/>
    <property type="match status" value="1"/>
</dbReference>
<accession>A0A8J8W428</accession>
<dbReference type="PANTHER" id="PTHR47031">
    <property type="entry name" value="SAP DNA-BINDING DOMAIN-CONTAINING PROTEIN"/>
    <property type="match status" value="1"/>
</dbReference>
<evidence type="ECO:0000259" key="2">
    <source>
        <dbReference type="Pfam" id="PF02037"/>
    </source>
</evidence>
<keyword evidence="4" id="KW-1185">Reference proteome</keyword>
<dbReference type="SUPFAM" id="SSF68906">
    <property type="entry name" value="SAP domain"/>
    <property type="match status" value="1"/>
</dbReference>
<evidence type="ECO:0000313" key="4">
    <source>
        <dbReference type="Proteomes" id="UP000631181"/>
    </source>
</evidence>
<organism evidence="3 4">
    <name type="scientific">Penicillium ucsense</name>
    <dbReference type="NCBI Taxonomy" id="2839758"/>
    <lineage>
        <taxon>Eukaryota</taxon>
        <taxon>Fungi</taxon>
        <taxon>Dikarya</taxon>
        <taxon>Ascomycota</taxon>
        <taxon>Pezizomycotina</taxon>
        <taxon>Eurotiomycetes</taxon>
        <taxon>Eurotiomycetidae</taxon>
        <taxon>Eurotiales</taxon>
        <taxon>Aspergillaceae</taxon>
        <taxon>Penicillium</taxon>
    </lineage>
</organism>
<feature type="compositionally biased region" description="Polar residues" evidence="1">
    <location>
        <begin position="230"/>
        <end position="240"/>
    </location>
</feature>
<dbReference type="SUPFAM" id="SSF54928">
    <property type="entry name" value="RNA-binding domain, RBD"/>
    <property type="match status" value="1"/>
</dbReference>
<dbReference type="InterPro" id="IPR034257">
    <property type="entry name" value="Acinus_RRM"/>
</dbReference>
<feature type="compositionally biased region" description="Gly residues" evidence="1">
    <location>
        <begin position="621"/>
        <end position="638"/>
    </location>
</feature>
<sequence>MADYSSWKVADLKAELKRRGIPQTGLRLKQQFIDKLSEEDAKAQTTDAAVAPADSVPTEQVHETAIAQDIEAVETQKEPSAQKPVQPHQISTPTQPAPVSENKAVTEPSKPHKSEAALSSNENSNTPTVSAAEETAHQSSSHLDPAEHPATVTDHTTAPEIEQATREPATTPEVSSTLGHAAAETLAQHESPQPEFDQPTAPHTEQTTPPELEQATKEPAASTEIAPLTIVTSGENTGLSTPLPVEELLEDKRKRKRRSQSPLPTPEAIAQKKVRAQEESPRVILKDDLPSGADPKEVVQSKLPQENITHEEPSAPPKQDARFRGLFAAEAARPSPTQAASPTGDVEMTDAPAEPAIHPATRSLYIDGLMRPLQPNSLRNHLVRLASMPEQADNPDIIQLFWLDPIKTHCFVQFVDVAAASRVRNALHGTVWPNERNRKGLWADFAPDEQIPDWIQIEEAARDRAGPAPRWEVRYEANKDGAIASLVEAGSSSNARMNAARAQELGFARAPPSGPRAALTQSERRPSRTVAAAAAPARAAQGFKPLDELFQSTTTKPKLYYLRVPREVADKRLDQFDELIRKGPTRREGGDEMRRITFEQHDQFVDVGPEYGPGAQRRGRGGGPGGRGGRRGGGGGWR</sequence>